<evidence type="ECO:0000256" key="2">
    <source>
        <dbReference type="ARBA" id="ARBA00023125"/>
    </source>
</evidence>
<dbReference type="eggNOG" id="COG1609">
    <property type="taxonomic scope" value="Bacteria"/>
</dbReference>
<dbReference type="GO" id="GO:0000976">
    <property type="term" value="F:transcription cis-regulatory region binding"/>
    <property type="evidence" value="ECO:0007669"/>
    <property type="project" value="TreeGrafter"/>
</dbReference>
<dbReference type="GO" id="GO:0003700">
    <property type="term" value="F:DNA-binding transcription factor activity"/>
    <property type="evidence" value="ECO:0007669"/>
    <property type="project" value="TreeGrafter"/>
</dbReference>
<protein>
    <submittedName>
        <fullName evidence="5">Catabolite control protein A</fullName>
    </submittedName>
</protein>
<dbReference type="Pfam" id="PF00356">
    <property type="entry name" value="LacI"/>
    <property type="match status" value="1"/>
</dbReference>
<dbReference type="PRINTS" id="PR00036">
    <property type="entry name" value="HTHLACI"/>
</dbReference>
<dbReference type="SUPFAM" id="SSF53822">
    <property type="entry name" value="Periplasmic binding protein-like I"/>
    <property type="match status" value="1"/>
</dbReference>
<dbReference type="FunFam" id="1.10.260.40:FF:000002">
    <property type="entry name" value="HTH-type transcriptional repressor PurR"/>
    <property type="match status" value="1"/>
</dbReference>
<keyword evidence="2" id="KW-0238">DNA-binding</keyword>
<gene>
    <name evidence="5" type="ORF">OKIT_1742</name>
</gene>
<dbReference type="RefSeq" id="WP_007747002.1">
    <property type="nucleotide sequence ID" value="NZ_CM001398.1"/>
</dbReference>
<dbReference type="Pfam" id="PF00532">
    <property type="entry name" value="Peripla_BP_1"/>
    <property type="match status" value="1"/>
</dbReference>
<sequence>MSENKQPTIYDVSERAGVSLATVSRVVNNNGKVKEETKRKVLKAIKELNYRPNAMAKGLASSKTTMVGMMVPDLTDLYFAELAQGIDAVAKIYDYSVSLSVSDNNPTAGKEAFETLMSQHVDGIVYIGNKTSQEMFDLLKSSPVPVVFAGSVAQDGKLPSVNIDYVQAFQQAGDILKQHLSDTQIALVDNPGESGLSALRQQGFLKAVSKGKIYESEDDYRSGYNLAHHLLEDGIKGVIVGEDEPAIGILNYMLDNHVKVPADFQIISSNDTKLVKMTRPAISSVTQPEFDIGAVSMRLLTKLMSGDPVDDPTVILPHEFVLKDTTL</sequence>
<dbReference type="AlphaFoldDB" id="G9WGI8"/>
<dbReference type="STRING" id="336988.NT96_02355"/>
<dbReference type="InterPro" id="IPR000843">
    <property type="entry name" value="HTH_LacI"/>
</dbReference>
<name>G9WGI8_9LACO</name>
<dbReference type="PANTHER" id="PTHR30146">
    <property type="entry name" value="LACI-RELATED TRANSCRIPTIONAL REPRESSOR"/>
    <property type="match status" value="1"/>
</dbReference>
<comment type="caution">
    <text evidence="5">The sequence shown here is derived from an EMBL/GenBank/DDBJ whole genome shotgun (WGS) entry which is preliminary data.</text>
</comment>
<dbReference type="OrthoDB" id="9784962at2"/>
<keyword evidence="6" id="KW-1185">Reference proteome</keyword>
<evidence type="ECO:0000313" key="5">
    <source>
        <dbReference type="EMBL" id="EHN59815.1"/>
    </source>
</evidence>
<organism evidence="5 6">
    <name type="scientific">Oenococcus kitaharae DSM 17330</name>
    <dbReference type="NCBI Taxonomy" id="1045004"/>
    <lineage>
        <taxon>Bacteria</taxon>
        <taxon>Bacillati</taxon>
        <taxon>Bacillota</taxon>
        <taxon>Bacilli</taxon>
        <taxon>Lactobacillales</taxon>
        <taxon>Lactobacillaceae</taxon>
        <taxon>Oenococcus</taxon>
    </lineage>
</organism>
<dbReference type="Gene3D" id="3.40.50.2300">
    <property type="match status" value="2"/>
</dbReference>
<evidence type="ECO:0000256" key="3">
    <source>
        <dbReference type="ARBA" id="ARBA00023163"/>
    </source>
</evidence>
<dbReference type="HOGENOM" id="CLU_037628_6_0_9"/>
<dbReference type="InterPro" id="IPR001761">
    <property type="entry name" value="Peripla_BP/Lac1_sug-bd_dom"/>
</dbReference>
<dbReference type="PATRIC" id="fig|1045004.4.peg.1714"/>
<accession>G9WGI8</accession>
<keyword evidence="3" id="KW-0804">Transcription</keyword>
<dbReference type="InterPro" id="IPR010982">
    <property type="entry name" value="Lambda_DNA-bd_dom_sf"/>
</dbReference>
<keyword evidence="1" id="KW-0805">Transcription regulation</keyword>
<dbReference type="PANTHER" id="PTHR30146:SF150">
    <property type="entry name" value="ARABINOSE METABOLISM TRANSCRIPTIONAL REPRESSOR"/>
    <property type="match status" value="1"/>
</dbReference>
<dbReference type="Gene3D" id="1.10.260.40">
    <property type="entry name" value="lambda repressor-like DNA-binding domains"/>
    <property type="match status" value="1"/>
</dbReference>
<dbReference type="Proteomes" id="UP000004959">
    <property type="component" value="Chromosome"/>
</dbReference>
<proteinExistence type="predicted"/>
<reference evidence="5 6" key="1">
    <citation type="journal article" date="2012" name="PLoS ONE">
        <title>Functional divergence in the genus oenococcus as predicted by genome sequencing of the newly-described species, Oenococcus kitaharae.</title>
        <authorList>
            <person name="Borneman A.R."/>
            <person name="McCarthy J.M."/>
            <person name="Chambers P.J."/>
            <person name="Bartowsky E.J."/>
        </authorList>
    </citation>
    <scope>NUCLEOTIDE SEQUENCE [LARGE SCALE GENOMIC DNA]</scope>
    <source>
        <strain evidence="6">DSM17330</strain>
    </source>
</reference>
<evidence type="ECO:0000313" key="6">
    <source>
        <dbReference type="Proteomes" id="UP000004959"/>
    </source>
</evidence>
<dbReference type="InterPro" id="IPR028082">
    <property type="entry name" value="Peripla_BP_I"/>
</dbReference>
<dbReference type="SUPFAM" id="SSF47413">
    <property type="entry name" value="lambda repressor-like DNA-binding domains"/>
    <property type="match status" value="1"/>
</dbReference>
<dbReference type="EMBL" id="AFVZ01000001">
    <property type="protein sequence ID" value="EHN59815.1"/>
    <property type="molecule type" value="Genomic_DNA"/>
</dbReference>
<dbReference type="CDD" id="cd01392">
    <property type="entry name" value="HTH_LacI"/>
    <property type="match status" value="1"/>
</dbReference>
<dbReference type="SMART" id="SM00354">
    <property type="entry name" value="HTH_LACI"/>
    <property type="match status" value="1"/>
</dbReference>
<evidence type="ECO:0000256" key="1">
    <source>
        <dbReference type="ARBA" id="ARBA00023015"/>
    </source>
</evidence>
<dbReference type="PROSITE" id="PS50932">
    <property type="entry name" value="HTH_LACI_2"/>
    <property type="match status" value="1"/>
</dbReference>
<evidence type="ECO:0000259" key="4">
    <source>
        <dbReference type="PROSITE" id="PS50932"/>
    </source>
</evidence>
<feature type="domain" description="HTH lacI-type" evidence="4">
    <location>
        <begin position="7"/>
        <end position="61"/>
    </location>
</feature>